<feature type="coiled-coil region" evidence="3">
    <location>
        <begin position="347"/>
        <end position="398"/>
    </location>
</feature>
<reference evidence="5" key="1">
    <citation type="submission" date="2022-01" db="EMBL/GenBank/DDBJ databases">
        <authorList>
            <person name="King R."/>
        </authorList>
    </citation>
    <scope>NUCLEOTIDE SEQUENCE</scope>
</reference>
<evidence type="ECO:0000256" key="2">
    <source>
        <dbReference type="ARBA" id="ARBA00022737"/>
    </source>
</evidence>
<dbReference type="Pfam" id="PF00560">
    <property type="entry name" value="LRR_1"/>
    <property type="match status" value="1"/>
</dbReference>
<keyword evidence="2" id="KW-0677">Repeat</keyword>
<accession>A0A9N9RK90</accession>
<keyword evidence="6" id="KW-1185">Reference proteome</keyword>
<dbReference type="InterPro" id="IPR032675">
    <property type="entry name" value="LRR_dom_sf"/>
</dbReference>
<dbReference type="SMART" id="SM00369">
    <property type="entry name" value="LRR_TYP"/>
    <property type="match status" value="5"/>
</dbReference>
<gene>
    <name evidence="5" type="ORF">CHIRRI_LOCUS1395</name>
</gene>
<dbReference type="InterPro" id="IPR003591">
    <property type="entry name" value="Leu-rich_rpt_typical-subtyp"/>
</dbReference>
<evidence type="ECO:0000256" key="1">
    <source>
        <dbReference type="ARBA" id="ARBA00022614"/>
    </source>
</evidence>
<evidence type="ECO:0000313" key="6">
    <source>
        <dbReference type="Proteomes" id="UP001153620"/>
    </source>
</evidence>
<feature type="chain" id="PRO_5040164608" evidence="4">
    <location>
        <begin position="22"/>
        <end position="422"/>
    </location>
</feature>
<evidence type="ECO:0000256" key="3">
    <source>
        <dbReference type="SAM" id="Coils"/>
    </source>
</evidence>
<dbReference type="AlphaFoldDB" id="A0A9N9RK90"/>
<dbReference type="EMBL" id="OU895877">
    <property type="protein sequence ID" value="CAG9798413.1"/>
    <property type="molecule type" value="Genomic_DNA"/>
</dbReference>
<keyword evidence="1" id="KW-0433">Leucine-rich repeat</keyword>
<organism evidence="5 6">
    <name type="scientific">Chironomus riparius</name>
    <dbReference type="NCBI Taxonomy" id="315576"/>
    <lineage>
        <taxon>Eukaryota</taxon>
        <taxon>Metazoa</taxon>
        <taxon>Ecdysozoa</taxon>
        <taxon>Arthropoda</taxon>
        <taxon>Hexapoda</taxon>
        <taxon>Insecta</taxon>
        <taxon>Pterygota</taxon>
        <taxon>Neoptera</taxon>
        <taxon>Endopterygota</taxon>
        <taxon>Diptera</taxon>
        <taxon>Nematocera</taxon>
        <taxon>Chironomoidea</taxon>
        <taxon>Chironomidae</taxon>
        <taxon>Chironominae</taxon>
        <taxon>Chironomus</taxon>
    </lineage>
</organism>
<dbReference type="PANTHER" id="PTHR24366:SF162">
    <property type="entry name" value="IG-LIKE DOMAIN-CONTAINING PROTEIN"/>
    <property type="match status" value="1"/>
</dbReference>
<dbReference type="Pfam" id="PF13306">
    <property type="entry name" value="LRR_5"/>
    <property type="match status" value="1"/>
</dbReference>
<dbReference type="Gene3D" id="3.80.10.10">
    <property type="entry name" value="Ribonuclease Inhibitor"/>
    <property type="match status" value="2"/>
</dbReference>
<dbReference type="InterPro" id="IPR001611">
    <property type="entry name" value="Leu-rich_rpt"/>
</dbReference>
<reference evidence="5" key="2">
    <citation type="submission" date="2022-10" db="EMBL/GenBank/DDBJ databases">
        <authorList>
            <consortium name="ENA_rothamsted_submissions"/>
            <consortium name="culmorum"/>
            <person name="King R."/>
        </authorList>
    </citation>
    <scope>NUCLEOTIDE SEQUENCE</scope>
</reference>
<proteinExistence type="predicted"/>
<feature type="signal peptide" evidence="4">
    <location>
        <begin position="1"/>
        <end position="21"/>
    </location>
</feature>
<keyword evidence="3" id="KW-0175">Coiled coil</keyword>
<dbReference type="OrthoDB" id="676979at2759"/>
<dbReference type="SUPFAM" id="SSF52058">
    <property type="entry name" value="L domain-like"/>
    <property type="match status" value="1"/>
</dbReference>
<dbReference type="PANTHER" id="PTHR24366">
    <property type="entry name" value="IG(IMMUNOGLOBULIN) AND LRR(LEUCINE RICH REPEAT) DOMAINS"/>
    <property type="match status" value="1"/>
</dbReference>
<evidence type="ECO:0000256" key="4">
    <source>
        <dbReference type="SAM" id="SignalP"/>
    </source>
</evidence>
<sequence length="422" mass="48903">MYFKNIQSVLILVAVFQGIYCQNDFINCTYSDPYNYRCELMINNTQGSNDFENISGSHIENQTDNDVHYLGCQYNIISTNVPSVICQKFKNIFDMQFYYVGIERIDSYSFKGCENLLNLHLFYNQISTIDEQAFASNHKLQYLDLSQNRISALPENLFMNQQNLIKLNFYSNQLFDIPGNVFKPLTNLTHLFLSENYMKNINPEWFKTLESLIHLDLSNSNLTEELPRNLFGSLKKINYIEFRSSKIRVLHADTFGESLSIQNLDLGSNRIYAMDEKFIDNTGPTYFDIYGNICVDISISDSSMTRKDMKEALKDCFLFYKMLIENNLSTIESSVQSTTSSGLNGKIQTIEDEVRNLTKINEEIIENWKIQYVATADNKEQIAKLQALSIDLKNEMQEIKGSIDALWARNGKFFQKLFLQLI</sequence>
<evidence type="ECO:0000313" key="5">
    <source>
        <dbReference type="EMBL" id="CAG9798413.1"/>
    </source>
</evidence>
<dbReference type="PROSITE" id="PS51450">
    <property type="entry name" value="LRR"/>
    <property type="match status" value="1"/>
</dbReference>
<keyword evidence="4" id="KW-0732">Signal</keyword>
<name>A0A9N9RK90_9DIPT</name>
<dbReference type="Proteomes" id="UP001153620">
    <property type="component" value="Chromosome 1"/>
</dbReference>
<dbReference type="InterPro" id="IPR026906">
    <property type="entry name" value="LRR_5"/>
</dbReference>
<protein>
    <submittedName>
        <fullName evidence="5">Uncharacterized protein</fullName>
    </submittedName>
</protein>